<accession>A0A409XLZ9</accession>
<evidence type="ECO:0000313" key="2">
    <source>
        <dbReference type="Proteomes" id="UP000283269"/>
    </source>
</evidence>
<proteinExistence type="predicted"/>
<reference evidence="1 2" key="1">
    <citation type="journal article" date="2018" name="Evol. Lett.">
        <title>Horizontal gene cluster transfer increased hallucinogenic mushroom diversity.</title>
        <authorList>
            <person name="Reynolds H.T."/>
            <person name="Vijayakumar V."/>
            <person name="Gluck-Thaler E."/>
            <person name="Korotkin H.B."/>
            <person name="Matheny P.B."/>
            <person name="Slot J.C."/>
        </authorList>
    </citation>
    <scope>NUCLEOTIDE SEQUENCE [LARGE SCALE GENOMIC DNA]</scope>
    <source>
        <strain evidence="1 2">2631</strain>
    </source>
</reference>
<protein>
    <submittedName>
        <fullName evidence="1">Uncharacterized protein</fullName>
    </submittedName>
</protein>
<keyword evidence="2" id="KW-1185">Reference proteome</keyword>
<name>A0A409XLZ9_PSICY</name>
<comment type="caution">
    <text evidence="1">The sequence shown here is derived from an EMBL/GenBank/DDBJ whole genome shotgun (WGS) entry which is preliminary data.</text>
</comment>
<sequence>MKSSCRLPPPTPKLWYEHPEILDFWAERGRKALGELGIEVQSEIVLNGGGGGNGNGRAKASQLSMFL</sequence>
<dbReference type="InParanoid" id="A0A409XLZ9"/>
<dbReference type="OrthoDB" id="1711508at2759"/>
<organism evidence="1 2">
    <name type="scientific">Psilocybe cyanescens</name>
    <dbReference type="NCBI Taxonomy" id="93625"/>
    <lineage>
        <taxon>Eukaryota</taxon>
        <taxon>Fungi</taxon>
        <taxon>Dikarya</taxon>
        <taxon>Basidiomycota</taxon>
        <taxon>Agaricomycotina</taxon>
        <taxon>Agaricomycetes</taxon>
        <taxon>Agaricomycetidae</taxon>
        <taxon>Agaricales</taxon>
        <taxon>Agaricineae</taxon>
        <taxon>Strophariaceae</taxon>
        <taxon>Psilocybe</taxon>
    </lineage>
</organism>
<dbReference type="Proteomes" id="UP000283269">
    <property type="component" value="Unassembled WGS sequence"/>
</dbReference>
<evidence type="ECO:0000313" key="1">
    <source>
        <dbReference type="EMBL" id="PPQ91771.1"/>
    </source>
</evidence>
<dbReference type="AlphaFoldDB" id="A0A409XLZ9"/>
<dbReference type="EMBL" id="NHYD01001250">
    <property type="protein sequence ID" value="PPQ91771.1"/>
    <property type="molecule type" value="Genomic_DNA"/>
</dbReference>
<gene>
    <name evidence="1" type="ORF">CVT25_000596</name>
</gene>